<keyword evidence="9" id="KW-1185">Reference proteome</keyword>
<evidence type="ECO:0000256" key="1">
    <source>
        <dbReference type="ARBA" id="ARBA00004604"/>
    </source>
</evidence>
<protein>
    <recommendedName>
        <fullName evidence="7">U3 small nucleolar RNA-associated protein 13 C-terminal domain-containing protein</fullName>
    </recommendedName>
</protein>
<feature type="repeat" description="WD" evidence="5">
    <location>
        <begin position="598"/>
        <end position="629"/>
    </location>
</feature>
<dbReference type="AlphaFoldDB" id="A0A7M5X4J0"/>
<feature type="coiled-coil region" evidence="6">
    <location>
        <begin position="640"/>
        <end position="667"/>
    </location>
</feature>
<dbReference type="EnsemblMetazoa" id="CLYHEMT017683.1">
    <property type="protein sequence ID" value="CLYHEMP017683.1"/>
    <property type="gene ID" value="CLYHEMG017683"/>
</dbReference>
<feature type="repeat" description="WD" evidence="5">
    <location>
        <begin position="420"/>
        <end position="454"/>
    </location>
</feature>
<dbReference type="Pfam" id="PF08625">
    <property type="entry name" value="Utp13"/>
    <property type="match status" value="1"/>
</dbReference>
<dbReference type="InterPro" id="IPR019775">
    <property type="entry name" value="WD40_repeat_CS"/>
</dbReference>
<dbReference type="GO" id="GO:0000480">
    <property type="term" value="P:endonucleolytic cleavage in 5'-ETS of tricistronic rRNA transcript (SSU-rRNA, 5.8S rRNA, LSU-rRNA)"/>
    <property type="evidence" value="ECO:0007669"/>
    <property type="project" value="TreeGrafter"/>
</dbReference>
<dbReference type="SUPFAM" id="SSF50978">
    <property type="entry name" value="WD40 repeat-like"/>
    <property type="match status" value="2"/>
</dbReference>
<dbReference type="Gene3D" id="2.130.10.10">
    <property type="entry name" value="YVTN repeat-like/Quinoprotein amine dehydrogenase"/>
    <property type="match status" value="5"/>
</dbReference>
<dbReference type="GeneID" id="136806592"/>
<feature type="repeat" description="WD" evidence="5">
    <location>
        <begin position="514"/>
        <end position="555"/>
    </location>
</feature>
<keyword evidence="2 5" id="KW-0853">WD repeat</keyword>
<dbReference type="InterPro" id="IPR013934">
    <property type="entry name" value="Utp13_C"/>
</dbReference>
<evidence type="ECO:0000256" key="6">
    <source>
        <dbReference type="SAM" id="Coils"/>
    </source>
</evidence>
<evidence type="ECO:0000259" key="7">
    <source>
        <dbReference type="Pfam" id="PF08625"/>
    </source>
</evidence>
<dbReference type="InterPro" id="IPR015943">
    <property type="entry name" value="WD40/YVTN_repeat-like_dom_sf"/>
</dbReference>
<accession>A0A7M5X4J0</accession>
<dbReference type="InterPro" id="IPR036322">
    <property type="entry name" value="WD40_repeat_dom_sf"/>
</dbReference>
<feature type="repeat" description="WD" evidence="5">
    <location>
        <begin position="184"/>
        <end position="225"/>
    </location>
</feature>
<dbReference type="PANTHER" id="PTHR19854:SF15">
    <property type="entry name" value="TRANSDUCIN BETA-LIKE PROTEIN 3"/>
    <property type="match status" value="1"/>
</dbReference>
<evidence type="ECO:0000313" key="8">
    <source>
        <dbReference type="EnsemblMetazoa" id="CLYHEMP017683.1"/>
    </source>
</evidence>
<evidence type="ECO:0000256" key="4">
    <source>
        <dbReference type="ARBA" id="ARBA00023242"/>
    </source>
</evidence>
<keyword evidence="6" id="KW-0175">Coiled coil</keyword>
<dbReference type="GO" id="GO:0030686">
    <property type="term" value="C:90S preribosome"/>
    <property type="evidence" value="ECO:0007669"/>
    <property type="project" value="TreeGrafter"/>
</dbReference>
<dbReference type="PRINTS" id="PR00320">
    <property type="entry name" value="GPROTEINBRPT"/>
</dbReference>
<dbReference type="GO" id="GO:0034511">
    <property type="term" value="F:U3 snoRNA binding"/>
    <property type="evidence" value="ECO:0007669"/>
    <property type="project" value="TreeGrafter"/>
</dbReference>
<feature type="repeat" description="WD" evidence="5">
    <location>
        <begin position="374"/>
        <end position="405"/>
    </location>
</feature>
<dbReference type="PANTHER" id="PTHR19854">
    <property type="entry name" value="TRANSDUCIN BETA-LIKE 3"/>
    <property type="match status" value="1"/>
</dbReference>
<feature type="domain" description="U3 small nucleolar RNA-associated protein 13 C-terminal" evidence="7">
    <location>
        <begin position="651"/>
        <end position="785"/>
    </location>
</feature>
<dbReference type="GO" id="GO:0000472">
    <property type="term" value="P:endonucleolytic cleavage to generate mature 5'-end of SSU-rRNA from (SSU-rRNA, 5.8S rRNA, LSU-rRNA)"/>
    <property type="evidence" value="ECO:0007669"/>
    <property type="project" value="TreeGrafter"/>
</dbReference>
<keyword evidence="4" id="KW-0539">Nucleus</keyword>
<evidence type="ECO:0000313" key="9">
    <source>
        <dbReference type="Proteomes" id="UP000594262"/>
    </source>
</evidence>
<organism evidence="8 9">
    <name type="scientific">Clytia hemisphaerica</name>
    <dbReference type="NCBI Taxonomy" id="252671"/>
    <lineage>
        <taxon>Eukaryota</taxon>
        <taxon>Metazoa</taxon>
        <taxon>Cnidaria</taxon>
        <taxon>Hydrozoa</taxon>
        <taxon>Hydroidolina</taxon>
        <taxon>Leptothecata</taxon>
        <taxon>Obeliida</taxon>
        <taxon>Clytiidae</taxon>
        <taxon>Clytia</taxon>
    </lineage>
</organism>
<keyword evidence="3" id="KW-0677">Repeat</keyword>
<feature type="repeat" description="WD" evidence="5">
    <location>
        <begin position="98"/>
        <end position="139"/>
    </location>
</feature>
<dbReference type="Pfam" id="PF00400">
    <property type="entry name" value="WD40"/>
    <property type="match status" value="9"/>
</dbReference>
<dbReference type="RefSeq" id="XP_066919285.1">
    <property type="nucleotide sequence ID" value="XM_067063184.1"/>
</dbReference>
<dbReference type="CDD" id="cd00200">
    <property type="entry name" value="WD40"/>
    <property type="match status" value="2"/>
</dbReference>
<feature type="repeat" description="WD" evidence="5">
    <location>
        <begin position="140"/>
        <end position="183"/>
    </location>
</feature>
<dbReference type="PROSITE" id="PS00678">
    <property type="entry name" value="WD_REPEATS_1"/>
    <property type="match status" value="2"/>
</dbReference>
<evidence type="ECO:0000256" key="3">
    <source>
        <dbReference type="ARBA" id="ARBA00022737"/>
    </source>
</evidence>
<evidence type="ECO:0000256" key="2">
    <source>
        <dbReference type="ARBA" id="ARBA00022574"/>
    </source>
</evidence>
<dbReference type="InterPro" id="IPR020472">
    <property type="entry name" value="WD40_PAC1"/>
</dbReference>
<feature type="repeat" description="WD" evidence="5">
    <location>
        <begin position="556"/>
        <end position="597"/>
    </location>
</feature>
<feature type="repeat" description="WD" evidence="5">
    <location>
        <begin position="472"/>
        <end position="513"/>
    </location>
</feature>
<sequence length="791" mass="89325">MANFLKTDFELEKSFESFYTGGTVQTSNDGSKIFCSCNDVVCVISVKTGEKLFSLKDDGDEITCFAVSPDGKTLVTATKALLMHSFDLESQTLKNRWKVAHKTPVLAMTIDASSTLLASGSSDTTVKVYDLDKQYYTHSFKGSEESVSLVQFHPSTSKMQLFSSSTNGKIRLWDLTTSKCVSIFEGHYSEVTSIIILTDGSTMVSSGRDKVFIIWDLGQRKQIKTVPVYECVESLCLLKKNQIIEKANMSEDNEYFISVGEQETLKVWTLPECRNVLMNKKPKKLKENDDTRNPSLYSKIYYCEATNELLTVTLDQNLVFYNLDTLKLSKQFIGHFDDVLDIQYFGTEEKYITIATNSEQIKVINTESGSAEVLHGHTGTVLSVSISTDGNYIASCSKDNTIRIWCVNEETGKFCCIAVGSGHTHDIGAICWSRTNSDYLITGSTDLTVKCWNLPELLIKSETIKLTAKWTQKLHDKDINSVAVAPNDKFIVSASQDKTAKVSKLKSGEQIGVLRGHKRGIWCVRFSPIDKCIVTASADSTIKLWALNNFTCVKTFEGHNNSVLKVEFLSKGMQLLSTGSDGLLKIWDIKNNECLTTIDGHEEKTWALAIKKTEDFMVTGGEDSTIKIWMDITEKLKLEEEEKVHSKMEAEQELQNLLQQKKYTKAIGLAIRLEQPFRALNMFKDLLMEEEALEKIDQIVKGLKEYQVESLLDFICDWNTNAKHSFASQTVLSIILKTRTPDELLGYPRIKEILEALLPYTERHFDRMNNLVQQTHFVNYTWESMKMSSIE</sequence>
<dbReference type="PROSITE" id="PS50082">
    <property type="entry name" value="WD_REPEATS_2"/>
    <property type="match status" value="9"/>
</dbReference>
<dbReference type="PROSITE" id="PS50294">
    <property type="entry name" value="WD_REPEATS_REGION"/>
    <property type="match status" value="8"/>
</dbReference>
<name>A0A7M5X4J0_9CNID</name>
<dbReference type="Proteomes" id="UP000594262">
    <property type="component" value="Unplaced"/>
</dbReference>
<dbReference type="OrthoDB" id="5414888at2759"/>
<proteinExistence type="predicted"/>
<evidence type="ECO:0000256" key="5">
    <source>
        <dbReference type="PROSITE-ProRule" id="PRU00221"/>
    </source>
</evidence>
<comment type="subcellular location">
    <subcellularLocation>
        <location evidence="1">Nucleus</location>
        <location evidence="1">Nucleolus</location>
    </subcellularLocation>
</comment>
<dbReference type="SMART" id="SM00320">
    <property type="entry name" value="WD40"/>
    <property type="match status" value="12"/>
</dbReference>
<reference evidence="8" key="1">
    <citation type="submission" date="2021-01" db="UniProtKB">
        <authorList>
            <consortium name="EnsemblMetazoa"/>
        </authorList>
    </citation>
    <scope>IDENTIFICATION</scope>
</reference>
<dbReference type="GO" id="GO:0032040">
    <property type="term" value="C:small-subunit processome"/>
    <property type="evidence" value="ECO:0007669"/>
    <property type="project" value="InterPro"/>
</dbReference>
<dbReference type="InterPro" id="IPR001680">
    <property type="entry name" value="WD40_rpt"/>
</dbReference>